<dbReference type="EMBL" id="BKCP01008059">
    <property type="protein sequence ID" value="GER47776.1"/>
    <property type="molecule type" value="Genomic_DNA"/>
</dbReference>
<feature type="region of interest" description="Disordered" evidence="1">
    <location>
        <begin position="1"/>
        <end position="65"/>
    </location>
</feature>
<keyword evidence="3" id="KW-1185">Reference proteome</keyword>
<name>A0A5A7QS23_STRAF</name>
<evidence type="ECO:0000256" key="1">
    <source>
        <dbReference type="SAM" id="MobiDB-lite"/>
    </source>
</evidence>
<evidence type="ECO:0000313" key="2">
    <source>
        <dbReference type="EMBL" id="GER47776.1"/>
    </source>
</evidence>
<protein>
    <submittedName>
        <fullName evidence="2">WRKY family transcription factor family protein</fullName>
    </submittedName>
</protein>
<sequence>MQEILSSQSSTCSEPSQKDQWIPDSKTRGVRKEAKASLALKARARGSRSSISTKSPLTFGQGFDKPPTCPVLSRSVLCTMVSKELAWETPWLVTVLAFIRSYFHNHSQPSCLQSKLALQPLVYPKAD</sequence>
<reference evidence="3" key="1">
    <citation type="journal article" date="2019" name="Curr. Biol.">
        <title>Genome Sequence of Striga asiatica Provides Insight into the Evolution of Plant Parasitism.</title>
        <authorList>
            <person name="Yoshida S."/>
            <person name="Kim S."/>
            <person name="Wafula E.K."/>
            <person name="Tanskanen J."/>
            <person name="Kim Y.M."/>
            <person name="Honaas L."/>
            <person name="Yang Z."/>
            <person name="Spallek T."/>
            <person name="Conn C.E."/>
            <person name="Ichihashi Y."/>
            <person name="Cheong K."/>
            <person name="Cui S."/>
            <person name="Der J.P."/>
            <person name="Gundlach H."/>
            <person name="Jiao Y."/>
            <person name="Hori C."/>
            <person name="Ishida J.K."/>
            <person name="Kasahara H."/>
            <person name="Kiba T."/>
            <person name="Kim M.S."/>
            <person name="Koo N."/>
            <person name="Laohavisit A."/>
            <person name="Lee Y.H."/>
            <person name="Lumba S."/>
            <person name="McCourt P."/>
            <person name="Mortimer J.C."/>
            <person name="Mutuku J.M."/>
            <person name="Nomura T."/>
            <person name="Sasaki-Sekimoto Y."/>
            <person name="Seto Y."/>
            <person name="Wang Y."/>
            <person name="Wakatake T."/>
            <person name="Sakakibara H."/>
            <person name="Demura T."/>
            <person name="Yamaguchi S."/>
            <person name="Yoneyama K."/>
            <person name="Manabe R.I."/>
            <person name="Nelson D.C."/>
            <person name="Schulman A.H."/>
            <person name="Timko M.P."/>
            <person name="dePamphilis C.W."/>
            <person name="Choi D."/>
            <person name="Shirasu K."/>
        </authorList>
    </citation>
    <scope>NUCLEOTIDE SEQUENCE [LARGE SCALE GENOMIC DNA]</scope>
    <source>
        <strain evidence="3">cv. UVA1</strain>
    </source>
</reference>
<feature type="compositionally biased region" description="Basic and acidic residues" evidence="1">
    <location>
        <begin position="25"/>
        <end position="35"/>
    </location>
</feature>
<feature type="compositionally biased region" description="Low complexity" evidence="1">
    <location>
        <begin position="1"/>
        <end position="15"/>
    </location>
</feature>
<accession>A0A5A7QS23</accession>
<organism evidence="2 3">
    <name type="scientific">Striga asiatica</name>
    <name type="common">Asiatic witchweed</name>
    <name type="synonym">Buchnera asiatica</name>
    <dbReference type="NCBI Taxonomy" id="4170"/>
    <lineage>
        <taxon>Eukaryota</taxon>
        <taxon>Viridiplantae</taxon>
        <taxon>Streptophyta</taxon>
        <taxon>Embryophyta</taxon>
        <taxon>Tracheophyta</taxon>
        <taxon>Spermatophyta</taxon>
        <taxon>Magnoliopsida</taxon>
        <taxon>eudicotyledons</taxon>
        <taxon>Gunneridae</taxon>
        <taxon>Pentapetalae</taxon>
        <taxon>asterids</taxon>
        <taxon>lamiids</taxon>
        <taxon>Lamiales</taxon>
        <taxon>Orobanchaceae</taxon>
        <taxon>Buchnereae</taxon>
        <taxon>Striga</taxon>
    </lineage>
</organism>
<proteinExistence type="predicted"/>
<gene>
    <name evidence="2" type="ORF">STAS_24903</name>
</gene>
<comment type="caution">
    <text evidence="2">The sequence shown here is derived from an EMBL/GenBank/DDBJ whole genome shotgun (WGS) entry which is preliminary data.</text>
</comment>
<dbReference type="AlphaFoldDB" id="A0A5A7QS23"/>
<dbReference type="Proteomes" id="UP000325081">
    <property type="component" value="Unassembled WGS sequence"/>
</dbReference>
<evidence type="ECO:0000313" key="3">
    <source>
        <dbReference type="Proteomes" id="UP000325081"/>
    </source>
</evidence>